<dbReference type="InterPro" id="IPR025392">
    <property type="entry name" value="DUF4124"/>
</dbReference>
<feature type="chain" id="PRO_5015199652" evidence="2">
    <location>
        <begin position="23"/>
        <end position="212"/>
    </location>
</feature>
<feature type="compositionally biased region" description="Low complexity" evidence="1">
    <location>
        <begin position="92"/>
        <end position="105"/>
    </location>
</feature>
<accession>A0A2P1NJX7</accession>
<reference evidence="5" key="1">
    <citation type="submission" date="2018-03" db="EMBL/GenBank/DDBJ databases">
        <title>Genome sequencing of Melaminivora sp. strain SC2-7.</title>
        <authorList>
            <person name="Kim S.-J."/>
            <person name="Heo J."/>
            <person name="Ahn J.-H."/>
            <person name="Kwon S.-W."/>
        </authorList>
    </citation>
    <scope>NUCLEOTIDE SEQUENCE [LARGE SCALE GENOMIC DNA]</scope>
    <source>
        <strain evidence="5">SC2-7</strain>
    </source>
</reference>
<evidence type="ECO:0000256" key="1">
    <source>
        <dbReference type="SAM" id="MobiDB-lite"/>
    </source>
</evidence>
<feature type="domain" description="DUF4124" evidence="3">
    <location>
        <begin position="11"/>
        <end position="67"/>
    </location>
</feature>
<dbReference type="KEGG" id="melm:C7H73_06480"/>
<evidence type="ECO:0000313" key="4">
    <source>
        <dbReference type="EMBL" id="AVP57355.1"/>
    </source>
</evidence>
<organism evidence="4 5">
    <name type="scientific">Pulveribacter suum</name>
    <dbReference type="NCBI Taxonomy" id="2116657"/>
    <lineage>
        <taxon>Bacteria</taxon>
        <taxon>Pseudomonadati</taxon>
        <taxon>Pseudomonadota</taxon>
        <taxon>Betaproteobacteria</taxon>
        <taxon>Burkholderiales</taxon>
        <taxon>Comamonadaceae</taxon>
        <taxon>Pulveribacter</taxon>
    </lineage>
</organism>
<evidence type="ECO:0000256" key="2">
    <source>
        <dbReference type="SAM" id="SignalP"/>
    </source>
</evidence>
<dbReference type="EMBL" id="CP027792">
    <property type="protein sequence ID" value="AVP57355.1"/>
    <property type="molecule type" value="Genomic_DNA"/>
</dbReference>
<proteinExistence type="predicted"/>
<dbReference type="AlphaFoldDB" id="A0A2P1NJX7"/>
<dbReference type="RefSeq" id="WP_106845911.1">
    <property type="nucleotide sequence ID" value="NZ_CP027792.1"/>
</dbReference>
<keyword evidence="2" id="KW-0732">Signal</keyword>
<keyword evidence="5" id="KW-1185">Reference proteome</keyword>
<evidence type="ECO:0000313" key="5">
    <source>
        <dbReference type="Proteomes" id="UP000241829"/>
    </source>
</evidence>
<feature type="region of interest" description="Disordered" evidence="1">
    <location>
        <begin position="44"/>
        <end position="105"/>
    </location>
</feature>
<dbReference type="Proteomes" id="UP000241829">
    <property type="component" value="Chromosome"/>
</dbReference>
<dbReference type="PROSITE" id="PS51257">
    <property type="entry name" value="PROKAR_LIPOPROTEIN"/>
    <property type="match status" value="1"/>
</dbReference>
<name>A0A2P1NJX7_9BURK</name>
<gene>
    <name evidence="4" type="ORF">C7H73_06480</name>
</gene>
<feature type="compositionally biased region" description="Basic and acidic residues" evidence="1">
    <location>
        <begin position="44"/>
        <end position="83"/>
    </location>
</feature>
<sequence length="212" mass="23062">MTIKSCALLLAMAACLAGPAAAQVVRCTDPATGKTTYTDGECRRGEAAREVEGRKTAEEREQEREQAAEALARKHERQQHEALLRPPPAAPAPRTAAAPDPASSAACLQARQHLQQELAASGRGMYDEQQRLDAARRQADLACLTPAEFARADSERSRAQAAAPAYYPSPVVIVPARPHRPPPVHPPVAPPREITQCNVFRCYDRQGNIYPR</sequence>
<protein>
    <submittedName>
        <fullName evidence="4">DUF4124 domain-containing protein</fullName>
    </submittedName>
</protein>
<dbReference type="Pfam" id="PF13511">
    <property type="entry name" value="DUF4124"/>
    <property type="match status" value="1"/>
</dbReference>
<feature type="signal peptide" evidence="2">
    <location>
        <begin position="1"/>
        <end position="22"/>
    </location>
</feature>
<evidence type="ECO:0000259" key="3">
    <source>
        <dbReference type="Pfam" id="PF13511"/>
    </source>
</evidence>